<evidence type="ECO:0008006" key="2">
    <source>
        <dbReference type="Google" id="ProtNLM"/>
    </source>
</evidence>
<comment type="caution">
    <text evidence="1">The sequence shown here is derived from an EMBL/GenBank/DDBJ whole genome shotgun (WGS) entry which is preliminary data.</text>
</comment>
<name>A0A6L2P2I4_TANCI</name>
<dbReference type="AlphaFoldDB" id="A0A6L2P2I4"/>
<accession>A0A6L2P2I4</accession>
<evidence type="ECO:0000313" key="1">
    <source>
        <dbReference type="EMBL" id="GEU92603.1"/>
    </source>
</evidence>
<sequence>MSILLANKLNGSNFTNWYRNLRIVLRNEKNMKFAEQSTRPAHDPKTADPDTIDKYYDTVNLEQEVACLMLSSMSPGLQRTLEKYNAYDMVKELKNMYEEQAKQELLETVKAFHACKQEEGQSISSYLLKMKSYLDILERLGYAMPNELGHEKTTAELHAMVKLHEKSIPNKAETPAVLAIREGKSIRTRRNQKGQRGLRGSKKLKHEALSMYMGNGMHAVVEAIRSFDLVLPSALIIVLDNFSKDNVFYFRAILRGGIYKIFIQMILQPTHDESLEKCKSCIFGKMARKPFPHQVKRAKNLLGLIHTDVFQNEVENQLSKKMKAIRSDQGDEYLSYDCPNNEEIEGDDDEKSFVELSNVTYDLSLGVVKFANGIEEIAYKMPRKIEQYDSLSDMEKENTKSVYFRNEKDKRKGVEYVMSKILGFYKECLELGPEYRIRPEESSSGSDVDDQGGVT</sequence>
<reference evidence="1" key="1">
    <citation type="journal article" date="2019" name="Sci. Rep.">
        <title>Draft genome of Tanacetum cinerariifolium, the natural source of mosquito coil.</title>
        <authorList>
            <person name="Yamashiro T."/>
            <person name="Shiraishi A."/>
            <person name="Satake H."/>
            <person name="Nakayama K."/>
        </authorList>
    </citation>
    <scope>NUCLEOTIDE SEQUENCE</scope>
</reference>
<gene>
    <name evidence="1" type="ORF">Tci_064581</name>
</gene>
<proteinExistence type="predicted"/>
<protein>
    <recommendedName>
        <fullName evidence="2">Zinc finger, CCHC-type</fullName>
    </recommendedName>
</protein>
<dbReference type="EMBL" id="BKCJ010010668">
    <property type="protein sequence ID" value="GEU92603.1"/>
    <property type="molecule type" value="Genomic_DNA"/>
</dbReference>
<organism evidence="1">
    <name type="scientific">Tanacetum cinerariifolium</name>
    <name type="common">Dalmatian daisy</name>
    <name type="synonym">Chrysanthemum cinerariifolium</name>
    <dbReference type="NCBI Taxonomy" id="118510"/>
    <lineage>
        <taxon>Eukaryota</taxon>
        <taxon>Viridiplantae</taxon>
        <taxon>Streptophyta</taxon>
        <taxon>Embryophyta</taxon>
        <taxon>Tracheophyta</taxon>
        <taxon>Spermatophyta</taxon>
        <taxon>Magnoliopsida</taxon>
        <taxon>eudicotyledons</taxon>
        <taxon>Gunneridae</taxon>
        <taxon>Pentapetalae</taxon>
        <taxon>asterids</taxon>
        <taxon>campanulids</taxon>
        <taxon>Asterales</taxon>
        <taxon>Asteraceae</taxon>
        <taxon>Asteroideae</taxon>
        <taxon>Anthemideae</taxon>
        <taxon>Anthemidinae</taxon>
        <taxon>Tanacetum</taxon>
    </lineage>
</organism>